<dbReference type="InterPro" id="IPR055414">
    <property type="entry name" value="LRR_R13L4/SHOC2-like"/>
</dbReference>
<dbReference type="InterPro" id="IPR058922">
    <property type="entry name" value="WHD_DRP"/>
</dbReference>
<evidence type="ECO:0000256" key="2">
    <source>
        <dbReference type="ARBA" id="ARBA00022614"/>
    </source>
</evidence>
<evidence type="ECO:0000259" key="9">
    <source>
        <dbReference type="Pfam" id="PF23559"/>
    </source>
</evidence>
<dbReference type="SMART" id="SM00369">
    <property type="entry name" value="LRR_TYP"/>
    <property type="match status" value="5"/>
</dbReference>
<evidence type="ECO:0000256" key="6">
    <source>
        <dbReference type="ARBA" id="ARBA00022840"/>
    </source>
</evidence>
<dbReference type="FunFam" id="3.40.50.300:FF:001091">
    <property type="entry name" value="Probable disease resistance protein At1g61300"/>
    <property type="match status" value="1"/>
</dbReference>
<gene>
    <name evidence="11" type="primary">RGA3</name>
    <name evidence="11" type="ORF">QJS10_CPB22g01086</name>
</gene>
<evidence type="ECO:0000259" key="10">
    <source>
        <dbReference type="Pfam" id="PF23598"/>
    </source>
</evidence>
<dbReference type="GO" id="GO:0043531">
    <property type="term" value="F:ADP binding"/>
    <property type="evidence" value="ECO:0007669"/>
    <property type="project" value="InterPro"/>
</dbReference>
<dbReference type="PANTHER" id="PTHR36766">
    <property type="entry name" value="PLANT BROAD-SPECTRUM MILDEW RESISTANCE PROTEIN RPW8"/>
    <property type="match status" value="1"/>
</dbReference>
<dbReference type="FunFam" id="1.10.10.10:FF:000322">
    <property type="entry name" value="Probable disease resistance protein At1g63360"/>
    <property type="match status" value="1"/>
</dbReference>
<dbReference type="InterPro" id="IPR042197">
    <property type="entry name" value="Apaf_helical"/>
</dbReference>
<accession>A0AAV9C290</accession>
<keyword evidence="6" id="KW-0067">ATP-binding</keyword>
<dbReference type="InterPro" id="IPR002182">
    <property type="entry name" value="NB-ARC"/>
</dbReference>
<dbReference type="InterPro" id="IPR032675">
    <property type="entry name" value="LRR_dom_sf"/>
</dbReference>
<dbReference type="SUPFAM" id="SSF52058">
    <property type="entry name" value="L domain-like"/>
    <property type="match status" value="1"/>
</dbReference>
<dbReference type="Gene3D" id="1.10.8.430">
    <property type="entry name" value="Helical domain of apoptotic protease-activating factors"/>
    <property type="match status" value="1"/>
</dbReference>
<feature type="domain" description="Disease resistance R13L4/SHOC-2-like LRR" evidence="10">
    <location>
        <begin position="555"/>
        <end position="837"/>
    </location>
</feature>
<dbReference type="EMBL" id="JAUJYO010000022">
    <property type="protein sequence ID" value="KAK1282822.1"/>
    <property type="molecule type" value="Genomic_DNA"/>
</dbReference>
<feature type="domain" description="NB-ARC" evidence="7">
    <location>
        <begin position="178"/>
        <end position="347"/>
    </location>
</feature>
<evidence type="ECO:0000259" key="8">
    <source>
        <dbReference type="Pfam" id="PF18052"/>
    </source>
</evidence>
<comment type="similarity">
    <text evidence="1">Belongs to the disease resistance NB-LRR family.</text>
</comment>
<dbReference type="PANTHER" id="PTHR36766:SF70">
    <property type="entry name" value="DISEASE RESISTANCE PROTEIN RGA4"/>
    <property type="match status" value="1"/>
</dbReference>
<dbReference type="Pfam" id="PF23598">
    <property type="entry name" value="LRR_14"/>
    <property type="match status" value="1"/>
</dbReference>
<protein>
    <submittedName>
        <fullName evidence="11">Disease resistance protein RGA3</fullName>
    </submittedName>
</protein>
<dbReference type="Pfam" id="PF18052">
    <property type="entry name" value="Rx_N"/>
    <property type="match status" value="1"/>
</dbReference>
<evidence type="ECO:0000256" key="5">
    <source>
        <dbReference type="ARBA" id="ARBA00022821"/>
    </source>
</evidence>
<dbReference type="PRINTS" id="PR00364">
    <property type="entry name" value="DISEASERSIST"/>
</dbReference>
<dbReference type="Gene3D" id="3.40.50.300">
    <property type="entry name" value="P-loop containing nucleotide triphosphate hydrolases"/>
    <property type="match status" value="1"/>
</dbReference>
<evidence type="ECO:0000256" key="4">
    <source>
        <dbReference type="ARBA" id="ARBA00022741"/>
    </source>
</evidence>
<dbReference type="InterPro" id="IPR041118">
    <property type="entry name" value="Rx_N"/>
</dbReference>
<keyword evidence="5" id="KW-0611">Plant defense</keyword>
<feature type="domain" description="Disease resistance protein winged helix" evidence="9">
    <location>
        <begin position="431"/>
        <end position="500"/>
    </location>
</feature>
<dbReference type="GO" id="GO:0002758">
    <property type="term" value="P:innate immune response-activating signaling pathway"/>
    <property type="evidence" value="ECO:0007669"/>
    <property type="project" value="UniProtKB-ARBA"/>
</dbReference>
<sequence length="1047" mass="118724">MAMIVDPLTSRIFDVVTNMAKEEVMLLLGIKGDLERLAERLDMFKAYLQDAQRRGVQDRSVSLWLKKLRDAMYDADDIIDECEAKGVELQKQSASASSMVRCCYPSLLSCFRKVVFRHDIGYKIKGVNARLDFIFKEKSDLSLNPLARHDEDDVLSRATRASRQTIPLNLESEVVGIEDDVTSLVNILLDEGKAKDVVLAIVGMGGIGKTTLAQTVFNDGRIQAQFDVKIWTCVTQHYSDVDLLKQIIRSAEGSHGDAQESAELSLLVEKTVRNKRLFLVLDDVWVARFWVDLMRFPLQRGTAKSRILVTTRNELVAREMGAIHFHNVNLLSDKTGLLMLCKIVFGNEGVEQSVREIGERIVEKCHGLPLAIKTVAGVLKTKPRSVREWEKVLHSEIWSSSEIPNEILPALYLSYQDLPSRLKQCFTYCSLFPKGCKLARYFVVQYWISEGFVLANGDMSLEEVGEEYFKELVKRCLFNIDPLYVNETVCTMHDLIRDLATSMADGEYFTGGLQGLIDVSIKPRHASIVDDEVTTIPNAITVHESLRTILLVTPQWKNIQEDLFEKLRRLRVLNLSDTKIENLPRNIGNLIHLRNLNVSRTRIKELPESVALLVNLQFMLIQDCEHLHHLPNGIVQLRKLRSLDLLGTPLSKMPLGIGRLEDLRGLQGFVVTTNEDNSSNMEELKSLSKLTWLTVHHLERVQRENEANKAALGSKHLIDLRLYCDDVVDVEEGDKERIKQVFEELYPPSCVEFIEINGFLGRELPSWVSASNPSSLLNFRGLTFVNCKFCEQLPSLGRLPQLYFLHIEGASAIVTVGLEFFGGSRGGFPKLETMQIKNLPKWEDWLLTEWLEDGGSPLLPCLKNLLLEDCPKLKSIPKCLLQHAKSLTELHIYKAGSLSTLTDISTSVKKAYIWDCPRLETISDLLQLENLELQRCPTVKRMDRLPSLKYLLLEDTQMEALPGWLKGIASQLKRLELWASPKLLRQCLPSDSSDWVEVIQHISHVEGFASGSWENFSYTKNPYSFKTKISLSEDEESDSEYDVASSS</sequence>
<keyword evidence="12" id="KW-1185">Reference proteome</keyword>
<feature type="domain" description="Disease resistance N-terminal" evidence="8">
    <location>
        <begin position="11"/>
        <end position="93"/>
    </location>
</feature>
<dbReference type="InterPro" id="IPR038005">
    <property type="entry name" value="RX-like_CC"/>
</dbReference>
<dbReference type="InterPro" id="IPR003591">
    <property type="entry name" value="Leu-rich_rpt_typical-subtyp"/>
</dbReference>
<keyword evidence="3" id="KW-0677">Repeat</keyword>
<dbReference type="Gene3D" id="3.80.10.10">
    <property type="entry name" value="Ribonuclease Inhibitor"/>
    <property type="match status" value="2"/>
</dbReference>
<keyword evidence="2" id="KW-0433">Leucine-rich repeat</keyword>
<evidence type="ECO:0000259" key="7">
    <source>
        <dbReference type="Pfam" id="PF00931"/>
    </source>
</evidence>
<evidence type="ECO:0000313" key="12">
    <source>
        <dbReference type="Proteomes" id="UP001180020"/>
    </source>
</evidence>
<dbReference type="AlphaFoldDB" id="A0AAV9C290"/>
<dbReference type="Pfam" id="PF00931">
    <property type="entry name" value="NB-ARC"/>
    <property type="match status" value="1"/>
</dbReference>
<reference evidence="11" key="2">
    <citation type="submission" date="2023-06" db="EMBL/GenBank/DDBJ databases">
        <authorList>
            <person name="Ma L."/>
            <person name="Liu K.-W."/>
            <person name="Li Z."/>
            <person name="Hsiao Y.-Y."/>
            <person name="Qi Y."/>
            <person name="Fu T."/>
            <person name="Tang G."/>
            <person name="Zhang D."/>
            <person name="Sun W.-H."/>
            <person name="Liu D.-K."/>
            <person name="Li Y."/>
            <person name="Chen G.-Z."/>
            <person name="Liu X.-D."/>
            <person name="Liao X.-Y."/>
            <person name="Jiang Y.-T."/>
            <person name="Yu X."/>
            <person name="Hao Y."/>
            <person name="Huang J."/>
            <person name="Zhao X.-W."/>
            <person name="Ke S."/>
            <person name="Chen Y.-Y."/>
            <person name="Wu W.-L."/>
            <person name="Hsu J.-L."/>
            <person name="Lin Y.-F."/>
            <person name="Huang M.-D."/>
            <person name="Li C.-Y."/>
            <person name="Huang L."/>
            <person name="Wang Z.-W."/>
            <person name="Zhao X."/>
            <person name="Zhong W.-Y."/>
            <person name="Peng D.-H."/>
            <person name="Ahmad S."/>
            <person name="Lan S."/>
            <person name="Zhang J.-S."/>
            <person name="Tsai W.-C."/>
            <person name="Van De Peer Y."/>
            <person name="Liu Z.-J."/>
        </authorList>
    </citation>
    <scope>NUCLEOTIDE SEQUENCE</scope>
    <source>
        <strain evidence="11">CP</strain>
        <tissue evidence="11">Leaves</tissue>
    </source>
</reference>
<evidence type="ECO:0000256" key="3">
    <source>
        <dbReference type="ARBA" id="ARBA00022737"/>
    </source>
</evidence>
<dbReference type="GO" id="GO:0005524">
    <property type="term" value="F:ATP binding"/>
    <property type="evidence" value="ECO:0007669"/>
    <property type="project" value="UniProtKB-KW"/>
</dbReference>
<proteinExistence type="inferred from homology"/>
<comment type="caution">
    <text evidence="11">The sequence shown here is derived from an EMBL/GenBank/DDBJ whole genome shotgun (WGS) entry which is preliminary data.</text>
</comment>
<dbReference type="Gene3D" id="1.10.10.10">
    <property type="entry name" value="Winged helix-like DNA-binding domain superfamily/Winged helix DNA-binding domain"/>
    <property type="match status" value="1"/>
</dbReference>
<dbReference type="SUPFAM" id="SSF52540">
    <property type="entry name" value="P-loop containing nucleoside triphosphate hydrolases"/>
    <property type="match status" value="1"/>
</dbReference>
<dbReference type="GO" id="GO:0042742">
    <property type="term" value="P:defense response to bacterium"/>
    <property type="evidence" value="ECO:0007669"/>
    <property type="project" value="UniProtKB-ARBA"/>
</dbReference>
<dbReference type="Pfam" id="PF23559">
    <property type="entry name" value="WHD_DRP"/>
    <property type="match status" value="1"/>
</dbReference>
<dbReference type="Gene3D" id="1.20.5.4130">
    <property type="match status" value="1"/>
</dbReference>
<dbReference type="InterPro" id="IPR036388">
    <property type="entry name" value="WH-like_DNA-bd_sf"/>
</dbReference>
<name>A0AAV9C290_ACOCL</name>
<dbReference type="GO" id="GO:0009626">
    <property type="term" value="P:plant-type hypersensitive response"/>
    <property type="evidence" value="ECO:0007669"/>
    <property type="project" value="UniProtKB-ARBA"/>
</dbReference>
<reference evidence="11" key="1">
    <citation type="journal article" date="2023" name="Nat. Commun.">
        <title>Diploid and tetraploid genomes of Acorus and the evolution of monocots.</title>
        <authorList>
            <person name="Ma L."/>
            <person name="Liu K.W."/>
            <person name="Li Z."/>
            <person name="Hsiao Y.Y."/>
            <person name="Qi Y."/>
            <person name="Fu T."/>
            <person name="Tang G.D."/>
            <person name="Zhang D."/>
            <person name="Sun W.H."/>
            <person name="Liu D.K."/>
            <person name="Li Y."/>
            <person name="Chen G.Z."/>
            <person name="Liu X.D."/>
            <person name="Liao X.Y."/>
            <person name="Jiang Y.T."/>
            <person name="Yu X."/>
            <person name="Hao Y."/>
            <person name="Huang J."/>
            <person name="Zhao X.W."/>
            <person name="Ke S."/>
            <person name="Chen Y.Y."/>
            <person name="Wu W.L."/>
            <person name="Hsu J.L."/>
            <person name="Lin Y.F."/>
            <person name="Huang M.D."/>
            <person name="Li C.Y."/>
            <person name="Huang L."/>
            <person name="Wang Z.W."/>
            <person name="Zhao X."/>
            <person name="Zhong W.Y."/>
            <person name="Peng D.H."/>
            <person name="Ahmad S."/>
            <person name="Lan S."/>
            <person name="Zhang J.S."/>
            <person name="Tsai W.C."/>
            <person name="Van de Peer Y."/>
            <person name="Liu Z.J."/>
        </authorList>
    </citation>
    <scope>NUCLEOTIDE SEQUENCE</scope>
    <source>
        <strain evidence="11">CP</strain>
    </source>
</reference>
<evidence type="ECO:0000313" key="11">
    <source>
        <dbReference type="EMBL" id="KAK1282822.1"/>
    </source>
</evidence>
<dbReference type="Proteomes" id="UP001180020">
    <property type="component" value="Unassembled WGS sequence"/>
</dbReference>
<evidence type="ECO:0000256" key="1">
    <source>
        <dbReference type="ARBA" id="ARBA00008894"/>
    </source>
</evidence>
<dbReference type="InterPro" id="IPR027417">
    <property type="entry name" value="P-loop_NTPase"/>
</dbReference>
<organism evidence="11 12">
    <name type="scientific">Acorus calamus</name>
    <name type="common">Sweet flag</name>
    <dbReference type="NCBI Taxonomy" id="4465"/>
    <lineage>
        <taxon>Eukaryota</taxon>
        <taxon>Viridiplantae</taxon>
        <taxon>Streptophyta</taxon>
        <taxon>Embryophyta</taxon>
        <taxon>Tracheophyta</taxon>
        <taxon>Spermatophyta</taxon>
        <taxon>Magnoliopsida</taxon>
        <taxon>Liliopsida</taxon>
        <taxon>Acoraceae</taxon>
        <taxon>Acorus</taxon>
    </lineage>
</organism>
<dbReference type="CDD" id="cd14798">
    <property type="entry name" value="RX-CC_like"/>
    <property type="match status" value="1"/>
</dbReference>
<keyword evidence="4" id="KW-0547">Nucleotide-binding</keyword>